<keyword evidence="9" id="KW-1185">Reference proteome</keyword>
<evidence type="ECO:0000256" key="3">
    <source>
        <dbReference type="ARBA" id="ARBA00022692"/>
    </source>
</evidence>
<organism evidence="8 9">
    <name type="scientific">Panaeolus cyanescens</name>
    <dbReference type="NCBI Taxonomy" id="181874"/>
    <lineage>
        <taxon>Eukaryota</taxon>
        <taxon>Fungi</taxon>
        <taxon>Dikarya</taxon>
        <taxon>Basidiomycota</taxon>
        <taxon>Agaricomycotina</taxon>
        <taxon>Agaricomycetes</taxon>
        <taxon>Agaricomycetidae</taxon>
        <taxon>Agaricales</taxon>
        <taxon>Agaricineae</taxon>
        <taxon>Galeropsidaceae</taxon>
        <taxon>Panaeolus</taxon>
    </lineage>
</organism>
<evidence type="ECO:0000256" key="5">
    <source>
        <dbReference type="ARBA" id="ARBA00023136"/>
    </source>
</evidence>
<dbReference type="Proteomes" id="UP000284842">
    <property type="component" value="Unassembled WGS sequence"/>
</dbReference>
<dbReference type="InterPro" id="IPR038213">
    <property type="entry name" value="IFI6/IFI27-like_sf"/>
</dbReference>
<dbReference type="InParanoid" id="A0A409W5B0"/>
<keyword evidence="4 7" id="KW-1133">Transmembrane helix</keyword>
<feature type="region of interest" description="Disordered" evidence="6">
    <location>
        <begin position="165"/>
        <end position="186"/>
    </location>
</feature>
<keyword evidence="3 7" id="KW-0812">Transmembrane</keyword>
<dbReference type="InterPro" id="IPR009311">
    <property type="entry name" value="IFI6/IFI27-like"/>
</dbReference>
<evidence type="ECO:0000256" key="7">
    <source>
        <dbReference type="SAM" id="Phobius"/>
    </source>
</evidence>
<feature type="transmembrane region" description="Helical" evidence="7">
    <location>
        <begin position="133"/>
        <end position="152"/>
    </location>
</feature>
<proteinExistence type="inferred from homology"/>
<evidence type="ECO:0000256" key="4">
    <source>
        <dbReference type="ARBA" id="ARBA00022989"/>
    </source>
</evidence>
<dbReference type="EMBL" id="NHTK01005801">
    <property type="protein sequence ID" value="PPQ73710.1"/>
    <property type="molecule type" value="Genomic_DNA"/>
</dbReference>
<dbReference type="OrthoDB" id="3068660at2759"/>
<evidence type="ECO:0000313" key="9">
    <source>
        <dbReference type="Proteomes" id="UP000284842"/>
    </source>
</evidence>
<sequence>MDSTDQNRHIGRITNNNPQLRDATGIMAIMRQHIPQIDNAIITQALLQKVKDVLVQNIDKITPVLSGALVALGTSVLLPTLFITVIQAIGFTSGGVAAGSLAALIQSTFYGAWTGGIFSGLQSIGAVAVVPPPITIGIAVASVVVGGGYLLYRHFKRRRIALDASSDESQDHDEDDGASTSLIRSR</sequence>
<dbReference type="GO" id="GO:0016020">
    <property type="term" value="C:membrane"/>
    <property type="evidence" value="ECO:0007669"/>
    <property type="project" value="UniProtKB-SubCell"/>
</dbReference>
<dbReference type="AlphaFoldDB" id="A0A409W5B0"/>
<evidence type="ECO:0000256" key="2">
    <source>
        <dbReference type="ARBA" id="ARBA00007262"/>
    </source>
</evidence>
<evidence type="ECO:0000256" key="1">
    <source>
        <dbReference type="ARBA" id="ARBA00004141"/>
    </source>
</evidence>
<feature type="transmembrane region" description="Helical" evidence="7">
    <location>
        <begin position="93"/>
        <end position="113"/>
    </location>
</feature>
<protein>
    <submittedName>
        <fullName evidence="8">Uncharacterized protein</fullName>
    </submittedName>
</protein>
<name>A0A409W5B0_9AGAR</name>
<evidence type="ECO:0000256" key="6">
    <source>
        <dbReference type="SAM" id="MobiDB-lite"/>
    </source>
</evidence>
<comment type="caution">
    <text evidence="8">The sequence shown here is derived from an EMBL/GenBank/DDBJ whole genome shotgun (WGS) entry which is preliminary data.</text>
</comment>
<evidence type="ECO:0000313" key="8">
    <source>
        <dbReference type="EMBL" id="PPQ73710.1"/>
    </source>
</evidence>
<comment type="subcellular location">
    <subcellularLocation>
        <location evidence="1">Membrane</location>
        <topology evidence="1">Multi-pass membrane protein</topology>
    </subcellularLocation>
</comment>
<gene>
    <name evidence="8" type="ORF">CVT24_007265</name>
</gene>
<keyword evidence="5 7" id="KW-0472">Membrane</keyword>
<feature type="transmembrane region" description="Helical" evidence="7">
    <location>
        <begin position="64"/>
        <end position="86"/>
    </location>
</feature>
<dbReference type="Pfam" id="PF06140">
    <property type="entry name" value="Ifi-6-16"/>
    <property type="match status" value="1"/>
</dbReference>
<reference evidence="8 9" key="1">
    <citation type="journal article" date="2018" name="Evol. Lett.">
        <title>Horizontal gene cluster transfer increased hallucinogenic mushroom diversity.</title>
        <authorList>
            <person name="Reynolds H.T."/>
            <person name="Vijayakumar V."/>
            <person name="Gluck-Thaler E."/>
            <person name="Korotkin H.B."/>
            <person name="Matheny P.B."/>
            <person name="Slot J.C."/>
        </authorList>
    </citation>
    <scope>NUCLEOTIDE SEQUENCE [LARGE SCALE GENOMIC DNA]</scope>
    <source>
        <strain evidence="8 9">2629</strain>
    </source>
</reference>
<feature type="compositionally biased region" description="Acidic residues" evidence="6">
    <location>
        <begin position="165"/>
        <end position="177"/>
    </location>
</feature>
<accession>A0A409W5B0</accession>
<comment type="similarity">
    <text evidence="2">Belongs to the IFI6/IFI27 family.</text>
</comment>
<dbReference type="Gene3D" id="6.10.110.10">
    <property type="match status" value="1"/>
</dbReference>